<dbReference type="Gene3D" id="1.10.1660.10">
    <property type="match status" value="2"/>
</dbReference>
<evidence type="ECO:0000313" key="6">
    <source>
        <dbReference type="EMBL" id="QNS08804.1"/>
    </source>
</evidence>
<evidence type="ECO:0000256" key="2">
    <source>
        <dbReference type="ARBA" id="ARBA00023015"/>
    </source>
</evidence>
<proteinExistence type="predicted"/>
<dbReference type="InterPro" id="IPR047057">
    <property type="entry name" value="MerR_fam"/>
</dbReference>
<dbReference type="InterPro" id="IPR000551">
    <property type="entry name" value="MerR-type_HTH_dom"/>
</dbReference>
<sequence length="253" mass="27218">MTQASASSAYVGFARLRTVDVARATGYSVQQVRDLERLGVLPPAAREGNGYRVYTDTHVRALHAYRGLAEAVGPVEARRLLARLWTVSLEESAATVDALHAGLARERDEVLAAERALELVEAEVHRAGFEGEVEAVDSMTITELAQALGVRPSALRFWEEQGLVVPERVTSQRARRYGPVAIGAARVVVALRGAGHPIPAVRDIVAALDRVEGRAGARRALDDRRRALAVRSVALLRASAHLVAVIEGAATQD</sequence>
<dbReference type="GO" id="GO:0003677">
    <property type="term" value="F:DNA binding"/>
    <property type="evidence" value="ECO:0007669"/>
    <property type="project" value="UniProtKB-KW"/>
</dbReference>
<dbReference type="AlphaFoldDB" id="A0A7H1BJ99"/>
<accession>A0A7H1BJ99</accession>
<keyword evidence="4" id="KW-0804">Transcription</keyword>
<dbReference type="Pfam" id="PF13411">
    <property type="entry name" value="MerR_1"/>
    <property type="match status" value="2"/>
</dbReference>
<evidence type="ECO:0000256" key="3">
    <source>
        <dbReference type="ARBA" id="ARBA00023125"/>
    </source>
</evidence>
<dbReference type="InterPro" id="IPR009061">
    <property type="entry name" value="DNA-bd_dom_put_sf"/>
</dbReference>
<dbReference type="SUPFAM" id="SSF46955">
    <property type="entry name" value="Putative DNA-binding domain"/>
    <property type="match status" value="2"/>
</dbReference>
<dbReference type="Proteomes" id="UP000516428">
    <property type="component" value="Chromosome"/>
</dbReference>
<dbReference type="EMBL" id="CP061281">
    <property type="protein sequence ID" value="QNS08804.1"/>
    <property type="molecule type" value="Genomic_DNA"/>
</dbReference>
<keyword evidence="2" id="KW-0805">Transcription regulation</keyword>
<dbReference type="SMART" id="SM00422">
    <property type="entry name" value="HTH_MERR"/>
    <property type="match status" value="2"/>
</dbReference>
<feature type="domain" description="HTH merR-type" evidence="5">
    <location>
        <begin position="15"/>
        <end position="63"/>
    </location>
</feature>
<name>A0A7H1BJ99_9ACTN</name>
<protein>
    <submittedName>
        <fullName evidence="6">MerR family transcriptional regulator</fullName>
    </submittedName>
</protein>
<evidence type="ECO:0000259" key="5">
    <source>
        <dbReference type="PROSITE" id="PS50937"/>
    </source>
</evidence>
<dbReference type="PROSITE" id="PS50937">
    <property type="entry name" value="HTH_MERR_2"/>
    <property type="match status" value="2"/>
</dbReference>
<feature type="domain" description="HTH merR-type" evidence="5">
    <location>
        <begin position="138"/>
        <end position="207"/>
    </location>
</feature>
<keyword evidence="7" id="KW-1185">Reference proteome</keyword>
<reference evidence="6 7" key="1">
    <citation type="submission" date="2020-09" db="EMBL/GenBank/DDBJ databases">
        <title>A novel species.</title>
        <authorList>
            <person name="Gao J."/>
        </authorList>
    </citation>
    <scope>NUCLEOTIDE SEQUENCE [LARGE SCALE GENOMIC DNA]</scope>
    <source>
        <strain evidence="6 7">CRXT-Y-14</strain>
    </source>
</reference>
<organism evidence="6 7">
    <name type="scientific">Streptomyces xanthii</name>
    <dbReference type="NCBI Taxonomy" id="2768069"/>
    <lineage>
        <taxon>Bacteria</taxon>
        <taxon>Bacillati</taxon>
        <taxon>Actinomycetota</taxon>
        <taxon>Actinomycetes</taxon>
        <taxon>Kitasatosporales</taxon>
        <taxon>Streptomycetaceae</taxon>
        <taxon>Streptomyces</taxon>
    </lineage>
</organism>
<evidence type="ECO:0000256" key="4">
    <source>
        <dbReference type="ARBA" id="ARBA00023163"/>
    </source>
</evidence>
<keyword evidence="1" id="KW-0678">Repressor</keyword>
<dbReference type="GO" id="GO:0003700">
    <property type="term" value="F:DNA-binding transcription factor activity"/>
    <property type="evidence" value="ECO:0007669"/>
    <property type="project" value="InterPro"/>
</dbReference>
<evidence type="ECO:0000313" key="7">
    <source>
        <dbReference type="Proteomes" id="UP000516428"/>
    </source>
</evidence>
<dbReference type="KEGG" id="sxn:IAG42_18430"/>
<dbReference type="PANTHER" id="PTHR30204:SF69">
    <property type="entry name" value="MERR-FAMILY TRANSCRIPTIONAL REGULATOR"/>
    <property type="match status" value="1"/>
</dbReference>
<gene>
    <name evidence="6" type="ORF">IAG42_18430</name>
</gene>
<evidence type="ECO:0000256" key="1">
    <source>
        <dbReference type="ARBA" id="ARBA00022491"/>
    </source>
</evidence>
<keyword evidence="3" id="KW-0238">DNA-binding</keyword>
<dbReference type="PANTHER" id="PTHR30204">
    <property type="entry name" value="REDOX-CYCLING DRUG-SENSING TRANSCRIPTIONAL ACTIVATOR SOXR"/>
    <property type="match status" value="1"/>
</dbReference>